<proteinExistence type="predicted"/>
<dbReference type="GO" id="GO:0016787">
    <property type="term" value="F:hydrolase activity"/>
    <property type="evidence" value="ECO:0007669"/>
    <property type="project" value="UniProtKB-KW"/>
</dbReference>
<dbReference type="PANTHER" id="PTHR43194">
    <property type="entry name" value="HYDROLASE ALPHA/BETA FOLD FAMILY"/>
    <property type="match status" value="1"/>
</dbReference>
<evidence type="ECO:0000259" key="1">
    <source>
        <dbReference type="Pfam" id="PF00561"/>
    </source>
</evidence>
<dbReference type="STRING" id="463025.BAU08_25610"/>
<dbReference type="EMBL" id="CP016171">
    <property type="protein sequence ID" value="ANN74285.1"/>
    <property type="molecule type" value="Genomic_DNA"/>
</dbReference>
<sequence length="287" mass="31278">MPGIIHYGGHVHANGIRQHYLRYAPAPGGAGKLDPVIVIPGITSPAITWGFVGERLGQVFDTYVLDVRGRGLTQAGEALDYGLDAQADDVNAFAQALGLARYSYVGHSMGGRIAIRAASRRPAGLARIVAVDPPVSGPGRRAYPAQLPWYVDSIAQARQGMDAEAMRRFCPTWTEEQLRLRAEWLHTCDERAIRQSFEEFHTEDIHAHLPHLDVPLLLMTAERGDVVRDEDVAEIQALKPDTRHTRVPGAGHMIPWDNEAAFYAAFGDFLGAPLPAAEPASAAHARS</sequence>
<feature type="domain" description="AB hydrolase-1" evidence="1">
    <location>
        <begin position="35"/>
        <end position="258"/>
    </location>
</feature>
<name>A0A193G360_9BORD</name>
<dbReference type="InterPro" id="IPR000073">
    <property type="entry name" value="AB_hydrolase_1"/>
</dbReference>
<evidence type="ECO:0000313" key="3">
    <source>
        <dbReference type="Proteomes" id="UP000092213"/>
    </source>
</evidence>
<evidence type="ECO:0000313" key="2">
    <source>
        <dbReference type="EMBL" id="ANN74285.1"/>
    </source>
</evidence>
<dbReference type="InterPro" id="IPR029058">
    <property type="entry name" value="AB_hydrolase_fold"/>
</dbReference>
<dbReference type="Proteomes" id="UP000092213">
    <property type="component" value="Chromosome"/>
</dbReference>
<accession>A0A193G360</accession>
<protein>
    <submittedName>
        <fullName evidence="2">Alpha/beta hydrolase</fullName>
    </submittedName>
</protein>
<dbReference type="Gene3D" id="3.40.50.1820">
    <property type="entry name" value="alpha/beta hydrolase"/>
    <property type="match status" value="1"/>
</dbReference>
<keyword evidence="2" id="KW-0378">Hydrolase</keyword>
<dbReference type="InterPro" id="IPR050228">
    <property type="entry name" value="Carboxylesterase_BioH"/>
</dbReference>
<dbReference type="PANTHER" id="PTHR43194:SF2">
    <property type="entry name" value="PEROXISOMAL MEMBRANE PROTEIN LPX1"/>
    <property type="match status" value="1"/>
</dbReference>
<dbReference type="RefSeq" id="WP_066672309.1">
    <property type="nucleotide sequence ID" value="NZ_CP016171.1"/>
</dbReference>
<dbReference type="Pfam" id="PF00561">
    <property type="entry name" value="Abhydrolase_1"/>
    <property type="match status" value="1"/>
</dbReference>
<reference evidence="2 3" key="1">
    <citation type="submission" date="2016-06" db="EMBL/GenBank/DDBJ databases">
        <title>Complete genome sequences of Bordetella bronchialis and Bordetella flabilis.</title>
        <authorList>
            <person name="LiPuma J.J."/>
            <person name="Spilker T."/>
        </authorList>
    </citation>
    <scope>NUCLEOTIDE SEQUENCE [LARGE SCALE GENOMIC DNA]</scope>
    <source>
        <strain evidence="2 3">AU17976</strain>
    </source>
</reference>
<gene>
    <name evidence="2" type="ORF">BAU08_25610</name>
</gene>
<dbReference type="SUPFAM" id="SSF53474">
    <property type="entry name" value="alpha/beta-Hydrolases"/>
    <property type="match status" value="1"/>
</dbReference>
<organism evidence="2 3">
    <name type="scientific">Bordetella bronchialis</name>
    <dbReference type="NCBI Taxonomy" id="463025"/>
    <lineage>
        <taxon>Bacteria</taxon>
        <taxon>Pseudomonadati</taxon>
        <taxon>Pseudomonadota</taxon>
        <taxon>Betaproteobacteria</taxon>
        <taxon>Burkholderiales</taxon>
        <taxon>Alcaligenaceae</taxon>
        <taxon>Bordetella</taxon>
    </lineage>
</organism>
<dbReference type="AlphaFoldDB" id="A0A193G360"/>